<dbReference type="PROSITE" id="PS50851">
    <property type="entry name" value="CHEW"/>
    <property type="match status" value="1"/>
</dbReference>
<dbReference type="Pfam" id="PF01584">
    <property type="entry name" value="CheW"/>
    <property type="match status" value="1"/>
</dbReference>
<dbReference type="InterPro" id="IPR036061">
    <property type="entry name" value="CheW-like_dom_sf"/>
</dbReference>
<dbReference type="PANTHER" id="PTHR22617:SF41">
    <property type="entry name" value="CHEMOTAXIS SIGNAL TRANSDUCTION SYSTEM ADAPTOR PROTEIN CHEW"/>
    <property type="match status" value="1"/>
</dbReference>
<dbReference type="PANTHER" id="PTHR22617">
    <property type="entry name" value="CHEMOTAXIS SENSOR HISTIDINE KINASE-RELATED"/>
    <property type="match status" value="1"/>
</dbReference>
<dbReference type="EMBL" id="JAQSIP010000001">
    <property type="protein sequence ID" value="MDD0837397.1"/>
    <property type="molecule type" value="Genomic_DNA"/>
</dbReference>
<protein>
    <submittedName>
        <fullName evidence="2">Chemotaxis protein CheW</fullName>
    </submittedName>
</protein>
<evidence type="ECO:0000259" key="1">
    <source>
        <dbReference type="PROSITE" id="PS50851"/>
    </source>
</evidence>
<evidence type="ECO:0000313" key="3">
    <source>
        <dbReference type="Proteomes" id="UP001528673"/>
    </source>
</evidence>
<name>A0ABT5MX95_9BURK</name>
<dbReference type="Gene3D" id="2.40.50.180">
    <property type="entry name" value="CheA-289, Domain 4"/>
    <property type="match status" value="1"/>
</dbReference>
<organism evidence="2 3">
    <name type="scientific">Curvibacter cyanobacteriorum</name>
    <dbReference type="NCBI Taxonomy" id="3026422"/>
    <lineage>
        <taxon>Bacteria</taxon>
        <taxon>Pseudomonadati</taxon>
        <taxon>Pseudomonadota</taxon>
        <taxon>Betaproteobacteria</taxon>
        <taxon>Burkholderiales</taxon>
        <taxon>Comamonadaceae</taxon>
        <taxon>Curvibacter</taxon>
    </lineage>
</organism>
<accession>A0ABT5MX95</accession>
<dbReference type="SUPFAM" id="SSF50341">
    <property type="entry name" value="CheW-like"/>
    <property type="match status" value="1"/>
</dbReference>
<proteinExistence type="predicted"/>
<feature type="domain" description="CheW-like" evidence="1">
    <location>
        <begin position="17"/>
        <end position="161"/>
    </location>
</feature>
<keyword evidence="3" id="KW-1185">Reference proteome</keyword>
<reference evidence="2 3" key="1">
    <citation type="submission" date="2023-02" db="EMBL/GenBank/DDBJ databases">
        <title>Bacterial whole genomic sequence of Curvibacter sp. HBC61.</title>
        <authorList>
            <person name="Le V."/>
            <person name="Ko S.-R."/>
            <person name="Ahn C.-Y."/>
            <person name="Oh H.-M."/>
        </authorList>
    </citation>
    <scope>NUCLEOTIDE SEQUENCE [LARGE SCALE GENOMIC DNA]</scope>
    <source>
        <strain evidence="2 3">HBC61</strain>
    </source>
</reference>
<evidence type="ECO:0000313" key="2">
    <source>
        <dbReference type="EMBL" id="MDD0837397.1"/>
    </source>
</evidence>
<dbReference type="InterPro" id="IPR002545">
    <property type="entry name" value="CheW-lke_dom"/>
</dbReference>
<dbReference type="SMART" id="SM00260">
    <property type="entry name" value="CheW"/>
    <property type="match status" value="1"/>
</dbReference>
<dbReference type="InterPro" id="IPR039315">
    <property type="entry name" value="CheW"/>
</dbReference>
<comment type="caution">
    <text evidence="2">The sequence shown here is derived from an EMBL/GenBank/DDBJ whole genome shotgun (WGS) entry which is preliminary data.</text>
</comment>
<dbReference type="Proteomes" id="UP001528673">
    <property type="component" value="Unassembled WGS sequence"/>
</dbReference>
<dbReference type="Gene3D" id="2.30.30.40">
    <property type="entry name" value="SH3 Domains"/>
    <property type="match status" value="1"/>
</dbReference>
<gene>
    <name evidence="2" type="ORF">PSQ40_02315</name>
</gene>
<dbReference type="CDD" id="cd00732">
    <property type="entry name" value="CheW"/>
    <property type="match status" value="1"/>
</dbReference>
<sequence length="175" mass="18473">MSIRQAPPRDDAPSSAAAQYLTFILADGVYAMDITSVREIIQPSPLTPVPLMPSFVRGVINLRGAVVPVIDLQARLGKPPAVQGKKTCIVIFQAEREGDTLALGLLVDAVSEVLDIPAQEIEPPPPFGTTIQREFILGMGKVKGRFVIILDPAKALDVDEMAALATPGAPPGSPA</sequence>
<dbReference type="RefSeq" id="WP_273948439.1">
    <property type="nucleotide sequence ID" value="NZ_JAQSIP010000001.1"/>
</dbReference>